<dbReference type="InterPro" id="IPR011059">
    <property type="entry name" value="Metal-dep_hydrolase_composite"/>
</dbReference>
<dbReference type="EMBL" id="JAGUCN010000012">
    <property type="protein sequence ID" value="MBS2211988.1"/>
    <property type="molecule type" value="Genomic_DNA"/>
</dbReference>
<dbReference type="SUPFAM" id="SSF51338">
    <property type="entry name" value="Composite domain of metallo-dependent hydrolases"/>
    <property type="match status" value="1"/>
</dbReference>
<dbReference type="Proteomes" id="UP000721861">
    <property type="component" value="Unassembled WGS sequence"/>
</dbReference>
<keyword evidence="3" id="KW-1185">Reference proteome</keyword>
<dbReference type="InterPro" id="IPR033932">
    <property type="entry name" value="YtcJ-like"/>
</dbReference>
<proteinExistence type="predicted"/>
<gene>
    <name evidence="2" type="ORF">KEM09_11265</name>
</gene>
<name>A0ABS5KBW8_9BACT</name>
<protein>
    <submittedName>
        <fullName evidence="2">Amidohydrolase</fullName>
    </submittedName>
</protein>
<dbReference type="PANTHER" id="PTHR22642">
    <property type="entry name" value="IMIDAZOLONEPROPIONASE"/>
    <property type="match status" value="1"/>
</dbReference>
<organism evidence="2 3">
    <name type="scientific">Carboxylicivirga mesophila</name>
    <dbReference type="NCBI Taxonomy" id="1166478"/>
    <lineage>
        <taxon>Bacteria</taxon>
        <taxon>Pseudomonadati</taxon>
        <taxon>Bacteroidota</taxon>
        <taxon>Bacteroidia</taxon>
        <taxon>Marinilabiliales</taxon>
        <taxon>Marinilabiliaceae</taxon>
        <taxon>Carboxylicivirga</taxon>
    </lineage>
</organism>
<dbReference type="InterPro" id="IPR032466">
    <property type="entry name" value="Metal_Hydrolase"/>
</dbReference>
<sequence length="644" mass="71835">MRLHLKSFGSAIGCLLISFNLLSQGITLQDIVRETKPLPSVTVYTAKEIVTLDSEKPKATAVAVVGDRILAVGSLEELTAAAGEQPYTVDNTFADKVIVPGLIAQHDHPLLSSLAMMSEIIAIEDWVLPNKTVPAANNQDEYRQRLIEANKRLKTKDELLFTWGYHPSFHGPLVRTDLDKISTTRPIIVWHRSCHEFTLNTVALKTLGIDEAFVDKFSKTAKEQSDLSKGHFWEQGMFGIVPKIVPFLATPERLQKGLELTQEFYHTNGVTLACEPGGLYSQKLQEAENAVLSKSSSPFRFYFIPDGKSIYSLYPENAIVETEKTLDWCHGMTNMLPNQVKLFADGAIYSLAIQLRDPYINGDFKGEWIMDPELFARAFQVYWDAGYQIHIHVNGDAGLDMLLNNLEANMRRNPRYDHRMVVVHFAVSGTDQVKRIKRLGAIVSGNPYYVTALADMYSKDGLGPERADNMVRMGDVEKANIPFSYHSDMPMAPGQPLFLMDCGVNRITKSGRVAGKEQRVSREGALKAVTIEAAYSLGLEKEVGSIEAGKLANFTILADNPITCKASEIKDIPIWGTMHEGRLLPINHDNSVSGSIGPVLNENTYLSMQEMETDHCHNDEHNHNNCVCTLNRIFSHALAEQLER</sequence>
<dbReference type="Pfam" id="PF07969">
    <property type="entry name" value="Amidohydro_3"/>
    <property type="match status" value="1"/>
</dbReference>
<comment type="caution">
    <text evidence="2">The sequence shown here is derived from an EMBL/GenBank/DDBJ whole genome shotgun (WGS) entry which is preliminary data.</text>
</comment>
<dbReference type="InterPro" id="IPR013108">
    <property type="entry name" value="Amidohydro_3"/>
</dbReference>
<accession>A0ABS5KBW8</accession>
<dbReference type="Gene3D" id="2.30.40.10">
    <property type="entry name" value="Urease, subunit C, domain 1"/>
    <property type="match status" value="1"/>
</dbReference>
<evidence type="ECO:0000259" key="1">
    <source>
        <dbReference type="Pfam" id="PF07969"/>
    </source>
</evidence>
<reference evidence="2 3" key="1">
    <citation type="journal article" date="2014" name="Int. J. Syst. Evol. Microbiol.">
        <title>Carboxylicivirga gen. nov. in the family Marinilabiliaceae with two novel species, Carboxylicivirga mesophila sp. nov. and Carboxylicivirga taeanensis sp. nov., and reclassification of Cytophaga fermentans as Saccharicrinis fermentans gen. nov., comb. nov.</title>
        <authorList>
            <person name="Yang S.H."/>
            <person name="Seo H.S."/>
            <person name="Woo J.H."/>
            <person name="Oh H.M."/>
            <person name="Jang H."/>
            <person name="Lee J.H."/>
            <person name="Kim S.J."/>
            <person name="Kwon K.K."/>
        </authorList>
    </citation>
    <scope>NUCLEOTIDE SEQUENCE [LARGE SCALE GENOMIC DNA]</scope>
    <source>
        <strain evidence="2 3">JCM 18290</strain>
    </source>
</reference>
<dbReference type="Gene3D" id="3.10.310.70">
    <property type="match status" value="1"/>
</dbReference>
<evidence type="ECO:0000313" key="3">
    <source>
        <dbReference type="Proteomes" id="UP000721861"/>
    </source>
</evidence>
<dbReference type="SUPFAM" id="SSF51556">
    <property type="entry name" value="Metallo-dependent hydrolases"/>
    <property type="match status" value="1"/>
</dbReference>
<feature type="domain" description="Amidohydrolase 3" evidence="1">
    <location>
        <begin position="174"/>
        <end position="583"/>
    </location>
</feature>
<dbReference type="PANTHER" id="PTHR22642:SF2">
    <property type="entry name" value="PROTEIN LONG AFTER FAR-RED 3"/>
    <property type="match status" value="1"/>
</dbReference>
<dbReference type="CDD" id="cd01300">
    <property type="entry name" value="YtcJ_like"/>
    <property type="match status" value="1"/>
</dbReference>
<dbReference type="Gene3D" id="3.20.20.140">
    <property type="entry name" value="Metal-dependent hydrolases"/>
    <property type="match status" value="1"/>
</dbReference>
<evidence type="ECO:0000313" key="2">
    <source>
        <dbReference type="EMBL" id="MBS2211988.1"/>
    </source>
</evidence>
<dbReference type="RefSeq" id="WP_212228383.1">
    <property type="nucleotide sequence ID" value="NZ_JAGUCN010000012.1"/>
</dbReference>